<accession>A0A078APG5</accession>
<proteinExistence type="predicted"/>
<keyword evidence="2" id="KW-1185">Reference proteome</keyword>
<name>A0A078APG5_STYLE</name>
<sequence>MRILDPIFGKISYIQTIDYKRMRFSFYNELPNLKNDLVLKASKQPYLFIKLNQNDELTMNCRAPIYGFYSNMQQIKSEFKVFY</sequence>
<reference evidence="1 2" key="1">
    <citation type="submission" date="2014-06" db="EMBL/GenBank/DDBJ databases">
        <authorList>
            <person name="Swart Estienne"/>
        </authorList>
    </citation>
    <scope>NUCLEOTIDE SEQUENCE [LARGE SCALE GENOMIC DNA]</scope>
    <source>
        <strain evidence="1 2">130c</strain>
    </source>
</reference>
<evidence type="ECO:0000313" key="2">
    <source>
        <dbReference type="Proteomes" id="UP000039865"/>
    </source>
</evidence>
<dbReference type="AlphaFoldDB" id="A0A078APG5"/>
<dbReference type="EMBL" id="CCKQ01012415">
    <property type="protein sequence ID" value="CDW84034.1"/>
    <property type="molecule type" value="Genomic_DNA"/>
</dbReference>
<protein>
    <submittedName>
        <fullName evidence="1">Uncharacterized protein</fullName>
    </submittedName>
</protein>
<dbReference type="Proteomes" id="UP000039865">
    <property type="component" value="Unassembled WGS sequence"/>
</dbReference>
<evidence type="ECO:0000313" key="1">
    <source>
        <dbReference type="EMBL" id="CDW84034.1"/>
    </source>
</evidence>
<gene>
    <name evidence="1" type="primary">Contig473.g517</name>
    <name evidence="1" type="ORF">STYLEM_13091</name>
</gene>
<dbReference type="InParanoid" id="A0A078APG5"/>
<organism evidence="1 2">
    <name type="scientific">Stylonychia lemnae</name>
    <name type="common">Ciliate</name>
    <dbReference type="NCBI Taxonomy" id="5949"/>
    <lineage>
        <taxon>Eukaryota</taxon>
        <taxon>Sar</taxon>
        <taxon>Alveolata</taxon>
        <taxon>Ciliophora</taxon>
        <taxon>Intramacronucleata</taxon>
        <taxon>Spirotrichea</taxon>
        <taxon>Stichotrichia</taxon>
        <taxon>Sporadotrichida</taxon>
        <taxon>Oxytrichidae</taxon>
        <taxon>Stylonychinae</taxon>
        <taxon>Stylonychia</taxon>
    </lineage>
</organism>